<sequence>MVNYIRLVLCIQIIKWLDLQPPTISSLNGLYSWIGGIHMSPTKRAILDVISGAVVLWSLWSFRNETIFGTDHPKRNLLFDKIVDYSFRWYSSRCKLHFSFMEQLDSKPFSGLLAVIF</sequence>
<accession>A0A2U1NF96</accession>
<keyword evidence="2" id="KW-1185">Reference proteome</keyword>
<name>A0A2U1NF96_ARTAN</name>
<dbReference type="AlphaFoldDB" id="A0A2U1NF96"/>
<evidence type="ECO:0000313" key="2">
    <source>
        <dbReference type="Proteomes" id="UP000245207"/>
    </source>
</evidence>
<organism evidence="1 2">
    <name type="scientific">Artemisia annua</name>
    <name type="common">Sweet wormwood</name>
    <dbReference type="NCBI Taxonomy" id="35608"/>
    <lineage>
        <taxon>Eukaryota</taxon>
        <taxon>Viridiplantae</taxon>
        <taxon>Streptophyta</taxon>
        <taxon>Embryophyta</taxon>
        <taxon>Tracheophyta</taxon>
        <taxon>Spermatophyta</taxon>
        <taxon>Magnoliopsida</taxon>
        <taxon>eudicotyledons</taxon>
        <taxon>Gunneridae</taxon>
        <taxon>Pentapetalae</taxon>
        <taxon>asterids</taxon>
        <taxon>campanulids</taxon>
        <taxon>Asterales</taxon>
        <taxon>Asteraceae</taxon>
        <taxon>Asteroideae</taxon>
        <taxon>Anthemideae</taxon>
        <taxon>Artemisiinae</taxon>
        <taxon>Artemisia</taxon>
    </lineage>
</organism>
<dbReference type="EMBL" id="PKPP01002953">
    <property type="protein sequence ID" value="PWA72161.1"/>
    <property type="molecule type" value="Genomic_DNA"/>
</dbReference>
<evidence type="ECO:0000313" key="1">
    <source>
        <dbReference type="EMBL" id="PWA72161.1"/>
    </source>
</evidence>
<dbReference type="OrthoDB" id="696485at2759"/>
<comment type="caution">
    <text evidence="1">The sequence shown here is derived from an EMBL/GenBank/DDBJ whole genome shotgun (WGS) entry which is preliminary data.</text>
</comment>
<gene>
    <name evidence="1" type="ORF">CTI12_AA272880</name>
</gene>
<proteinExistence type="predicted"/>
<dbReference type="Proteomes" id="UP000245207">
    <property type="component" value="Unassembled WGS sequence"/>
</dbReference>
<reference evidence="1 2" key="1">
    <citation type="journal article" date="2018" name="Mol. Plant">
        <title>The genome of Artemisia annua provides insight into the evolution of Asteraceae family and artemisinin biosynthesis.</title>
        <authorList>
            <person name="Shen Q."/>
            <person name="Zhang L."/>
            <person name="Liao Z."/>
            <person name="Wang S."/>
            <person name="Yan T."/>
            <person name="Shi P."/>
            <person name="Liu M."/>
            <person name="Fu X."/>
            <person name="Pan Q."/>
            <person name="Wang Y."/>
            <person name="Lv Z."/>
            <person name="Lu X."/>
            <person name="Zhang F."/>
            <person name="Jiang W."/>
            <person name="Ma Y."/>
            <person name="Chen M."/>
            <person name="Hao X."/>
            <person name="Li L."/>
            <person name="Tang Y."/>
            <person name="Lv G."/>
            <person name="Zhou Y."/>
            <person name="Sun X."/>
            <person name="Brodelius P.E."/>
            <person name="Rose J.K.C."/>
            <person name="Tang K."/>
        </authorList>
    </citation>
    <scope>NUCLEOTIDE SEQUENCE [LARGE SCALE GENOMIC DNA]</scope>
    <source>
        <strain evidence="2">cv. Huhao1</strain>
        <tissue evidence="1">Leaf</tissue>
    </source>
</reference>
<protein>
    <submittedName>
        <fullName evidence="1">Uncharacterized protein</fullName>
    </submittedName>
</protein>